<dbReference type="Proteomes" id="UP000004508">
    <property type="component" value="Unassembled WGS sequence"/>
</dbReference>
<proteinExistence type="predicted"/>
<organism evidence="2 3">
    <name type="scientific">Ktedonobacter racemifer DSM 44963</name>
    <dbReference type="NCBI Taxonomy" id="485913"/>
    <lineage>
        <taxon>Bacteria</taxon>
        <taxon>Bacillati</taxon>
        <taxon>Chloroflexota</taxon>
        <taxon>Ktedonobacteria</taxon>
        <taxon>Ktedonobacterales</taxon>
        <taxon>Ktedonobacteraceae</taxon>
        <taxon>Ktedonobacter</taxon>
    </lineage>
</organism>
<accession>D6U0G7</accession>
<reference evidence="2 3" key="1">
    <citation type="journal article" date="2011" name="Stand. Genomic Sci.">
        <title>Non-contiguous finished genome sequence and contextual data of the filamentous soil bacterium Ktedonobacter racemifer type strain (SOSP1-21).</title>
        <authorList>
            <person name="Chang Y.J."/>
            <person name="Land M."/>
            <person name="Hauser L."/>
            <person name="Chertkov O."/>
            <person name="Del Rio T.G."/>
            <person name="Nolan M."/>
            <person name="Copeland A."/>
            <person name="Tice H."/>
            <person name="Cheng J.F."/>
            <person name="Lucas S."/>
            <person name="Han C."/>
            <person name="Goodwin L."/>
            <person name="Pitluck S."/>
            <person name="Ivanova N."/>
            <person name="Ovchinikova G."/>
            <person name="Pati A."/>
            <person name="Chen A."/>
            <person name="Palaniappan K."/>
            <person name="Mavromatis K."/>
            <person name="Liolios K."/>
            <person name="Brettin T."/>
            <person name="Fiebig A."/>
            <person name="Rohde M."/>
            <person name="Abt B."/>
            <person name="Goker M."/>
            <person name="Detter J.C."/>
            <person name="Woyke T."/>
            <person name="Bristow J."/>
            <person name="Eisen J.A."/>
            <person name="Markowitz V."/>
            <person name="Hugenholtz P."/>
            <person name="Kyrpides N.C."/>
            <person name="Klenk H.P."/>
            <person name="Lapidus A."/>
        </authorList>
    </citation>
    <scope>NUCLEOTIDE SEQUENCE [LARGE SCALE GENOMIC DNA]</scope>
    <source>
        <strain evidence="3">DSM 44963</strain>
    </source>
</reference>
<dbReference type="InterPro" id="IPR025983">
    <property type="entry name" value="Cys_rich_CPCC"/>
</dbReference>
<gene>
    <name evidence="2" type="ORF">Krac_3105</name>
</gene>
<evidence type="ECO:0000313" key="3">
    <source>
        <dbReference type="Proteomes" id="UP000004508"/>
    </source>
</evidence>
<sequence>MTNKKKFACYCCGFLTLEEDPWGSYEICPVCYWEQTHTQVDYPDSVGPNGITLQEARKNFKRYHLQTAGAIRADKTVREKLVAFVKVAGGHIGRSSTHLN</sequence>
<protein>
    <recommendedName>
        <fullName evidence="1">Cysteine-rich CPCC domain-containing protein</fullName>
    </recommendedName>
</protein>
<dbReference type="OrthoDB" id="1456570at2"/>
<keyword evidence="3" id="KW-1185">Reference proteome</keyword>
<dbReference type="RefSeq" id="WP_007920320.1">
    <property type="nucleotide sequence ID" value="NZ_ADVG01000004.1"/>
</dbReference>
<evidence type="ECO:0000259" key="1">
    <source>
        <dbReference type="Pfam" id="PF14206"/>
    </source>
</evidence>
<evidence type="ECO:0000313" key="2">
    <source>
        <dbReference type="EMBL" id="EFH82307.1"/>
    </source>
</evidence>
<dbReference type="EMBL" id="ADVG01000004">
    <property type="protein sequence ID" value="EFH82307.1"/>
    <property type="molecule type" value="Genomic_DNA"/>
</dbReference>
<dbReference type="Pfam" id="PF14206">
    <property type="entry name" value="Cys_rich_CPCC"/>
    <property type="match status" value="1"/>
</dbReference>
<dbReference type="InParanoid" id="D6U0G7"/>
<name>D6U0G7_KTERA</name>
<comment type="caution">
    <text evidence="2">The sequence shown here is derived from an EMBL/GenBank/DDBJ whole genome shotgun (WGS) entry which is preliminary data.</text>
</comment>
<dbReference type="AlphaFoldDB" id="D6U0G7"/>
<feature type="domain" description="Cysteine-rich CPCC" evidence="1">
    <location>
        <begin position="8"/>
        <end position="64"/>
    </location>
</feature>